<evidence type="ECO:0000313" key="2">
    <source>
        <dbReference type="EMBL" id="CDI75445.1"/>
    </source>
</evidence>
<organism evidence="2 3">
    <name type="scientific">Eimeria praecox</name>
    <dbReference type="NCBI Taxonomy" id="51316"/>
    <lineage>
        <taxon>Eukaryota</taxon>
        <taxon>Sar</taxon>
        <taxon>Alveolata</taxon>
        <taxon>Apicomplexa</taxon>
        <taxon>Conoidasida</taxon>
        <taxon>Coccidia</taxon>
        <taxon>Eucoccidiorida</taxon>
        <taxon>Eimeriorina</taxon>
        <taxon>Eimeriidae</taxon>
        <taxon>Eimeria</taxon>
    </lineage>
</organism>
<dbReference type="AlphaFoldDB" id="U6G5J0"/>
<name>U6G5J0_9EIME</name>
<gene>
    <name evidence="2" type="ORF">EPH_0005360</name>
</gene>
<evidence type="ECO:0000256" key="1">
    <source>
        <dbReference type="SAM" id="MobiDB-lite"/>
    </source>
</evidence>
<reference evidence="2" key="2">
    <citation type="submission" date="2013-10" db="EMBL/GenBank/DDBJ databases">
        <authorList>
            <person name="Aslett M."/>
        </authorList>
    </citation>
    <scope>NUCLEOTIDE SEQUENCE [LARGE SCALE GENOMIC DNA]</scope>
    <source>
        <strain evidence="2">Houghton</strain>
    </source>
</reference>
<feature type="region of interest" description="Disordered" evidence="1">
    <location>
        <begin position="294"/>
        <end position="323"/>
    </location>
</feature>
<accession>U6G5J0</accession>
<keyword evidence="3" id="KW-1185">Reference proteome</keyword>
<proteinExistence type="predicted"/>
<dbReference type="VEuPathDB" id="ToxoDB:EPH_0005360"/>
<dbReference type="EMBL" id="HG690918">
    <property type="protein sequence ID" value="CDI75445.1"/>
    <property type="molecule type" value="Genomic_DNA"/>
</dbReference>
<sequence length="342" mass="37820">MSSFVTIVKNNEPVLARIPVQTRSKILSLLLTLVVQELAALASVLDDSSRAILVQTVREVGVITRRLGMTITRRTGGICSRRLQLYLASVLQRLEVSGPQGSRLPLGERLQKLHDLLRLQEVMVVNLSAVFNNLTRGFSSGNDPDDEALLETKNKLGDLLHIRKEHIFMDALLSRWLLESENRSRRFAVASPAHLLHLRRRERPTVEEMLQELLTLSVAGREQSTITEHFPQLEEAEAHIPESSELPPAGEDLLATEVPTVLLGDPLGSGEVVQWPAVDTRFLATGYSPQEPLQEGVLGSAAGEPLPRAATQQESAEEAISNPFNFPDIFEHLRRGLASPPE</sequence>
<reference evidence="2" key="1">
    <citation type="submission" date="2013-10" db="EMBL/GenBank/DDBJ databases">
        <title>Genomic analysis of the causative agents of coccidiosis in chickens.</title>
        <authorList>
            <person name="Reid A.J."/>
            <person name="Blake D."/>
            <person name="Billington K."/>
            <person name="Browne H."/>
            <person name="Dunn M."/>
            <person name="Hung S."/>
            <person name="Kawahara F."/>
            <person name="Miranda-Saavedra D."/>
            <person name="Mourier T."/>
            <person name="Nagra H."/>
            <person name="Otto T.D."/>
            <person name="Rawlings N."/>
            <person name="Sanchez A."/>
            <person name="Sanders M."/>
            <person name="Subramaniam C."/>
            <person name="Tay Y."/>
            <person name="Dear P."/>
            <person name="Doerig C."/>
            <person name="Gruber A."/>
            <person name="Parkinson J."/>
            <person name="Shirley M."/>
            <person name="Wan K.L."/>
            <person name="Berriman M."/>
            <person name="Tomley F."/>
            <person name="Pain A."/>
        </authorList>
    </citation>
    <scope>NUCLEOTIDE SEQUENCE [LARGE SCALE GENOMIC DNA]</scope>
    <source>
        <strain evidence="2">Houghton</strain>
    </source>
</reference>
<protein>
    <submittedName>
        <fullName evidence="2">Uncharacterized protein</fullName>
    </submittedName>
</protein>
<dbReference type="Proteomes" id="UP000018201">
    <property type="component" value="Unassembled WGS sequence"/>
</dbReference>
<evidence type="ECO:0000313" key="3">
    <source>
        <dbReference type="Proteomes" id="UP000018201"/>
    </source>
</evidence>
<dbReference type="OrthoDB" id="347749at2759"/>